<keyword evidence="2" id="KW-1185">Reference proteome</keyword>
<dbReference type="EMBL" id="JAPDGR010001472">
    <property type="protein sequence ID" value="KAJ2982292.1"/>
    <property type="molecule type" value="Genomic_DNA"/>
</dbReference>
<accession>A0ACC1NTP0</accession>
<sequence>MKGSISSTTVVPHQLCGNCQRVAAVYTPDLSWRREMFFDGMTTEQVEKLREAYEATAGLEPLDNTPDIVLYWRSKEPIQHYGDLVRLEQSAGDGCHLCALFVGLERRSHNKKLSAMISPESSGSERQLYVAPIRRSRNSPGCICIALGLFDAYPGMVASEYRTGNKLQALSVISMHHHPRRLSSTESSSGHVSVLQIEITNQKLESQFRWCKSTTAQVGYGLVSSWLQSCLEHHPRCGNSIGAERPKRLLDLEAYTDDIRLVLERDSSAQTYATLSYRWGSAAAVTLTHETHEAFFKRIELRSLPKTIQDTIQYCRGLSLRYLWVDALCIIQGDAQDFNEEISRMGAIYSNSLLTLAAAGSIDSQAGLHRPRYPLYREDCLAWQDDEHLVFFADTSFACSPSLHRRDTLTLDSRAWAFQERMMAPRTLRFTGDDLVWECRETQMCQRCTDDAVRSPQISVRTKALNYKEVFSSLQQDLGGDPSAFLRLHGLKTALRDSSIRFRFHIFWKRILEDFNLTNLSYDDDKLCALAGIAEFPRRQLGYEASFGLWHPFPRDELLWCANSRRYNSLERFPSWSWVGIDGAVRSLMGRSLRLHELLPQTTVRSASILRFPTATPFARMTELYAKFPQATSFEIRTWLASCRPIPCRQKRPGDFEWTLIPVEEDADSRMNDFAKAACQAYRGHLSGNNSVAVFKQLGFDAKPELEPLRRIAYFPDVEMDPTQDLVCCLVKRVIYHDNYEGRGTGASVLVDYGIVLEPVEANYARYRRKGVFKEEIRCNDIGCTMLHEMDHDERHIHGTSDEHSMLKLLGEHLVIFRERRSEAVIELI</sequence>
<reference evidence="1" key="1">
    <citation type="submission" date="2022-10" db="EMBL/GenBank/DDBJ databases">
        <title>Genome Sequence of Xylaria curta.</title>
        <authorList>
            <person name="Buettner E."/>
        </authorList>
    </citation>
    <scope>NUCLEOTIDE SEQUENCE</scope>
    <source>
        <strain evidence="1">Babe10</strain>
    </source>
</reference>
<proteinExistence type="predicted"/>
<organism evidence="1 2">
    <name type="scientific">Xylaria curta</name>
    <dbReference type="NCBI Taxonomy" id="42375"/>
    <lineage>
        <taxon>Eukaryota</taxon>
        <taxon>Fungi</taxon>
        <taxon>Dikarya</taxon>
        <taxon>Ascomycota</taxon>
        <taxon>Pezizomycotina</taxon>
        <taxon>Sordariomycetes</taxon>
        <taxon>Xylariomycetidae</taxon>
        <taxon>Xylariales</taxon>
        <taxon>Xylariaceae</taxon>
        <taxon>Xylaria</taxon>
    </lineage>
</organism>
<protein>
    <submittedName>
        <fullName evidence="1">Uncharacterized protein</fullName>
    </submittedName>
</protein>
<comment type="caution">
    <text evidence="1">The sequence shown here is derived from an EMBL/GenBank/DDBJ whole genome shotgun (WGS) entry which is preliminary data.</text>
</comment>
<gene>
    <name evidence="1" type="ORF">NUW58_g6476</name>
</gene>
<evidence type="ECO:0000313" key="2">
    <source>
        <dbReference type="Proteomes" id="UP001143856"/>
    </source>
</evidence>
<evidence type="ECO:0000313" key="1">
    <source>
        <dbReference type="EMBL" id="KAJ2982292.1"/>
    </source>
</evidence>
<name>A0ACC1NTP0_9PEZI</name>
<dbReference type="Proteomes" id="UP001143856">
    <property type="component" value="Unassembled WGS sequence"/>
</dbReference>